<organism evidence="2 3">
    <name type="scientific">Streptomyces spectabilis</name>
    <dbReference type="NCBI Taxonomy" id="68270"/>
    <lineage>
        <taxon>Bacteria</taxon>
        <taxon>Bacillati</taxon>
        <taxon>Actinomycetota</taxon>
        <taxon>Actinomycetes</taxon>
        <taxon>Kitasatosporales</taxon>
        <taxon>Streptomycetaceae</taxon>
        <taxon>Streptomyces</taxon>
    </lineage>
</organism>
<keyword evidence="1" id="KW-1133">Transmembrane helix</keyword>
<name>A0A7W8B256_STRST</name>
<accession>A0A7W8B256</accession>
<reference evidence="2 3" key="1">
    <citation type="submission" date="2020-08" db="EMBL/GenBank/DDBJ databases">
        <title>Genomic Encyclopedia of Type Strains, Phase III (KMG-III): the genomes of soil and plant-associated and newly described type strains.</title>
        <authorList>
            <person name="Whitman W."/>
        </authorList>
    </citation>
    <scope>NUCLEOTIDE SEQUENCE [LARGE SCALE GENOMIC DNA]</scope>
    <source>
        <strain evidence="2 3">CECT 3146</strain>
    </source>
</reference>
<evidence type="ECO:0000256" key="1">
    <source>
        <dbReference type="SAM" id="Phobius"/>
    </source>
</evidence>
<comment type="caution">
    <text evidence="2">The sequence shown here is derived from an EMBL/GenBank/DDBJ whole genome shotgun (WGS) entry which is preliminary data.</text>
</comment>
<dbReference type="AlphaFoldDB" id="A0A7W8B256"/>
<proteinExistence type="predicted"/>
<evidence type="ECO:0000313" key="3">
    <source>
        <dbReference type="Proteomes" id="UP000549009"/>
    </source>
</evidence>
<dbReference type="Proteomes" id="UP000549009">
    <property type="component" value="Unassembled WGS sequence"/>
</dbReference>
<keyword evidence="1" id="KW-0472">Membrane</keyword>
<dbReference type="RefSeq" id="WP_184925828.1">
    <property type="nucleotide sequence ID" value="NZ_BMSQ01000025.1"/>
</dbReference>
<dbReference type="EMBL" id="JACHJD010000022">
    <property type="protein sequence ID" value="MBB5108933.1"/>
    <property type="molecule type" value="Genomic_DNA"/>
</dbReference>
<sequence>MAVYGRIADVETDSQGRPALRLADGNGFTVRIRSDHSSLLAPLTTGAFILAVGTWKIWTPRKSKPELQMFAEEHWQLAH</sequence>
<keyword evidence="1" id="KW-0812">Transmembrane</keyword>
<evidence type="ECO:0000313" key="2">
    <source>
        <dbReference type="EMBL" id="MBB5108933.1"/>
    </source>
</evidence>
<gene>
    <name evidence="2" type="ORF">FHS40_008059</name>
</gene>
<protein>
    <submittedName>
        <fullName evidence="2">Uncharacterized protein</fullName>
    </submittedName>
</protein>
<keyword evidence="3" id="KW-1185">Reference proteome</keyword>
<feature type="transmembrane region" description="Helical" evidence="1">
    <location>
        <begin position="39"/>
        <end position="58"/>
    </location>
</feature>